<reference evidence="3" key="2">
    <citation type="submission" date="2019-01" db="EMBL/GenBank/DDBJ databases">
        <title>Genome sequence of Desulfonema ishimotonii strain Tokyo 01.</title>
        <authorList>
            <person name="Fukui M."/>
        </authorList>
    </citation>
    <scope>NUCLEOTIDE SEQUENCE [LARGE SCALE GENOMIC DNA]</scope>
    <source>
        <strain evidence="3">Tokyo 01</strain>
    </source>
</reference>
<dbReference type="Proteomes" id="UP000288096">
    <property type="component" value="Unassembled WGS sequence"/>
</dbReference>
<dbReference type="AlphaFoldDB" id="A0A401FTC0"/>
<feature type="signal peptide" evidence="1">
    <location>
        <begin position="1"/>
        <end position="21"/>
    </location>
</feature>
<proteinExistence type="predicted"/>
<comment type="caution">
    <text evidence="2">The sequence shown here is derived from an EMBL/GenBank/DDBJ whole genome shotgun (WGS) entry which is preliminary data.</text>
</comment>
<organism evidence="2 3">
    <name type="scientific">Desulfonema ishimotonii</name>
    <dbReference type="NCBI Taxonomy" id="45657"/>
    <lineage>
        <taxon>Bacteria</taxon>
        <taxon>Pseudomonadati</taxon>
        <taxon>Thermodesulfobacteriota</taxon>
        <taxon>Desulfobacteria</taxon>
        <taxon>Desulfobacterales</taxon>
        <taxon>Desulfococcaceae</taxon>
        <taxon>Desulfonema</taxon>
    </lineage>
</organism>
<reference evidence="3" key="1">
    <citation type="submission" date="2017-11" db="EMBL/GenBank/DDBJ databases">
        <authorList>
            <person name="Watanabe M."/>
            <person name="Kojima H."/>
        </authorList>
    </citation>
    <scope>NUCLEOTIDE SEQUENCE [LARGE SCALE GENOMIC DNA]</scope>
    <source>
        <strain evidence="3">Tokyo 01</strain>
    </source>
</reference>
<evidence type="ECO:0000313" key="3">
    <source>
        <dbReference type="Proteomes" id="UP000288096"/>
    </source>
</evidence>
<dbReference type="RefSeq" id="WP_124327650.1">
    <property type="nucleotide sequence ID" value="NZ_BEXT01000001.1"/>
</dbReference>
<keyword evidence="1" id="KW-0732">Signal</keyword>
<feature type="chain" id="PRO_5019403073" description="DUF4440 domain-containing protein" evidence="1">
    <location>
        <begin position="22"/>
        <end position="144"/>
    </location>
</feature>
<name>A0A401FTC0_9BACT</name>
<keyword evidence="3" id="KW-1185">Reference proteome</keyword>
<accession>A0A401FTC0</accession>
<evidence type="ECO:0000313" key="2">
    <source>
        <dbReference type="EMBL" id="GBC60206.1"/>
    </source>
</evidence>
<sequence length="144" mass="16944">MKRYVAIFFLIVIFCSGCTHLSQNIPEDSLKNRVEERMQAVMSGKWDVVYTYFDSKYRKAVPEGKFVHKPRNVKFKKYTIETLTILPSGKEADVRLKLDIQFQGYTFPDAPKKQHWVREKNEWYLKGNLKKSNPFSSSQTTPKK</sequence>
<evidence type="ECO:0000256" key="1">
    <source>
        <dbReference type="SAM" id="SignalP"/>
    </source>
</evidence>
<gene>
    <name evidence="2" type="ORF">DENIS_1157</name>
</gene>
<evidence type="ECO:0008006" key="4">
    <source>
        <dbReference type="Google" id="ProtNLM"/>
    </source>
</evidence>
<dbReference type="EMBL" id="BEXT01000001">
    <property type="protein sequence ID" value="GBC60206.1"/>
    <property type="molecule type" value="Genomic_DNA"/>
</dbReference>
<protein>
    <recommendedName>
        <fullName evidence="4">DUF4440 domain-containing protein</fullName>
    </recommendedName>
</protein>